<dbReference type="InterPro" id="IPR009609">
    <property type="entry name" value="Phosphonate_metab_PhnG"/>
</dbReference>
<accession>E1IFF0</accession>
<reference evidence="1 2" key="1">
    <citation type="journal article" date="2011" name="J. Bacteriol.">
        <title>Draft genome sequence of the anoxygenic filamentous phototrophic bacterium Oscillochloris trichoides subsp. DG-6.</title>
        <authorList>
            <person name="Kuznetsov B.B."/>
            <person name="Ivanovsky R.N."/>
            <person name="Keppen O.I."/>
            <person name="Sukhacheva M.V."/>
            <person name="Bumazhkin B.K."/>
            <person name="Patutina E.O."/>
            <person name="Beletsky A.V."/>
            <person name="Mardanov A.V."/>
            <person name="Baslerov R.V."/>
            <person name="Panteleeva A.N."/>
            <person name="Kolganova T.V."/>
            <person name="Ravin N.V."/>
            <person name="Skryabin K.G."/>
        </authorList>
    </citation>
    <scope>NUCLEOTIDE SEQUENCE [LARGE SCALE GENOMIC DNA]</scope>
    <source>
        <strain evidence="1 2">DG-6</strain>
    </source>
</reference>
<dbReference type="Proteomes" id="UP000054010">
    <property type="component" value="Unassembled WGS sequence"/>
</dbReference>
<dbReference type="eggNOG" id="COG3624">
    <property type="taxonomic scope" value="Bacteria"/>
</dbReference>
<gene>
    <name evidence="1" type="ORF">OSCT_2051</name>
</gene>
<evidence type="ECO:0008006" key="3">
    <source>
        <dbReference type="Google" id="ProtNLM"/>
    </source>
</evidence>
<evidence type="ECO:0000313" key="1">
    <source>
        <dbReference type="EMBL" id="EFO80060.1"/>
    </source>
</evidence>
<organism evidence="1 2">
    <name type="scientific">Oscillochloris trichoides DG-6</name>
    <dbReference type="NCBI Taxonomy" id="765420"/>
    <lineage>
        <taxon>Bacteria</taxon>
        <taxon>Bacillati</taxon>
        <taxon>Chloroflexota</taxon>
        <taxon>Chloroflexia</taxon>
        <taxon>Chloroflexales</taxon>
        <taxon>Chloroflexineae</taxon>
        <taxon>Oscillochloridaceae</taxon>
        <taxon>Oscillochloris</taxon>
    </lineage>
</organism>
<dbReference type="AlphaFoldDB" id="E1IFF0"/>
<evidence type="ECO:0000313" key="2">
    <source>
        <dbReference type="Proteomes" id="UP000054010"/>
    </source>
</evidence>
<proteinExistence type="predicted"/>
<dbReference type="OrthoDB" id="3182891at2"/>
<name>E1IFF0_9CHLR</name>
<sequence length="140" mass="14944">MAYPDQSFYLSILSRSPATVVKDFVEHLLPTLEPVEVLHNSTGLVMLPMQDTAKGATFYVGEVLVASARVRLAGAEGYAACLGRDLTQALALALLDAACTAGCCRAEIAAFVQAQAAALEAEDLVLRQQIEATRVELETF</sequence>
<comment type="caution">
    <text evidence="1">The sequence shown here is derived from an EMBL/GenBank/DDBJ whole genome shotgun (WGS) entry which is preliminary data.</text>
</comment>
<dbReference type="Pfam" id="PF06754">
    <property type="entry name" value="PhnG"/>
    <property type="match status" value="1"/>
</dbReference>
<dbReference type="GO" id="GO:0015716">
    <property type="term" value="P:organic phosphonate transport"/>
    <property type="evidence" value="ECO:0007669"/>
    <property type="project" value="InterPro"/>
</dbReference>
<keyword evidence="2" id="KW-1185">Reference proteome</keyword>
<dbReference type="HOGENOM" id="CLU_109242_1_1_0"/>
<protein>
    <recommendedName>
        <fullName evidence="3">Phosphonate C-P lyase system protein PhnG</fullName>
    </recommendedName>
</protein>
<dbReference type="GO" id="GO:0019634">
    <property type="term" value="P:organic phosphonate metabolic process"/>
    <property type="evidence" value="ECO:0007669"/>
    <property type="project" value="InterPro"/>
</dbReference>
<dbReference type="STRING" id="765420.OSCT_2051"/>
<dbReference type="EMBL" id="ADVR01000091">
    <property type="protein sequence ID" value="EFO80060.1"/>
    <property type="molecule type" value="Genomic_DNA"/>
</dbReference>